<keyword evidence="12" id="KW-1185">Reference proteome</keyword>
<dbReference type="InterPro" id="IPR036737">
    <property type="entry name" value="OmpA-like_sf"/>
</dbReference>
<evidence type="ECO:0000259" key="10">
    <source>
        <dbReference type="PROSITE" id="PS51123"/>
    </source>
</evidence>
<dbReference type="Proteomes" id="UP000648984">
    <property type="component" value="Unassembled WGS sequence"/>
</dbReference>
<feature type="domain" description="OmpA-like" evidence="10">
    <location>
        <begin position="135"/>
        <end position="255"/>
    </location>
</feature>
<dbReference type="PANTHER" id="PTHR30329:SF20">
    <property type="entry name" value="EXPORTED PROTEIN"/>
    <property type="match status" value="1"/>
</dbReference>
<dbReference type="InterPro" id="IPR050330">
    <property type="entry name" value="Bact_OuterMem_StrucFunc"/>
</dbReference>
<feature type="region of interest" description="Disordered" evidence="8">
    <location>
        <begin position="254"/>
        <end position="296"/>
    </location>
</feature>
<evidence type="ECO:0000256" key="3">
    <source>
        <dbReference type="ARBA" id="ARBA00022475"/>
    </source>
</evidence>
<evidence type="ECO:0000313" key="11">
    <source>
        <dbReference type="EMBL" id="NMG77417.1"/>
    </source>
</evidence>
<feature type="compositionally biased region" description="Gly residues" evidence="8">
    <location>
        <begin position="287"/>
        <end position="296"/>
    </location>
</feature>
<evidence type="ECO:0000256" key="8">
    <source>
        <dbReference type="SAM" id="MobiDB-lite"/>
    </source>
</evidence>
<sequence length="296" mass="32078">MRRRRHRQGDDDNRENHDRWLVSYADFITLLFAFFVVMYSLSSVNEGKYRVLSDSLINAFRNVTVNVPGDPVAAPPQVVAPVNPTAPTTANRLLDAESQARRQAEVKRMNSMAEDIRRVLEPLTRGGQVRVSEGARGITVEINASVLFAPGDATLGASAVAALRAVAQVLAAAEFPVTVEGHTDNIPISTARFPSNWELSAVRASSVVRLFIDAGVRGDRLTAAGYGDQRPLTDNLNEEGRARNRRVSILIESMLGDPPPRAPGRIRADDPIRSIMPDGEPPPAQTPGGGDASAQR</sequence>
<name>A0ABX1QIT3_9RHOO</name>
<dbReference type="NCBIfam" id="NF006541">
    <property type="entry name" value="PRK09038.1"/>
    <property type="match status" value="1"/>
</dbReference>
<dbReference type="PROSITE" id="PS51123">
    <property type="entry name" value="OMPA_2"/>
    <property type="match status" value="1"/>
</dbReference>
<dbReference type="Pfam" id="PF00691">
    <property type="entry name" value="OmpA"/>
    <property type="match status" value="1"/>
</dbReference>
<organism evidence="11 12">
    <name type="scientific">Aromatoleum diolicum</name>
    <dbReference type="NCBI Taxonomy" id="75796"/>
    <lineage>
        <taxon>Bacteria</taxon>
        <taxon>Pseudomonadati</taxon>
        <taxon>Pseudomonadota</taxon>
        <taxon>Betaproteobacteria</taxon>
        <taxon>Rhodocyclales</taxon>
        <taxon>Rhodocyclaceae</taxon>
        <taxon>Aromatoleum</taxon>
    </lineage>
</organism>
<evidence type="ECO:0000256" key="6">
    <source>
        <dbReference type="ARBA" id="ARBA00023136"/>
    </source>
</evidence>
<evidence type="ECO:0000313" key="12">
    <source>
        <dbReference type="Proteomes" id="UP000648984"/>
    </source>
</evidence>
<keyword evidence="3" id="KW-1003">Cell membrane</keyword>
<dbReference type="EMBL" id="WTVQ01000063">
    <property type="protein sequence ID" value="NMG77417.1"/>
    <property type="molecule type" value="Genomic_DNA"/>
</dbReference>
<protein>
    <submittedName>
        <fullName evidence="11">Flagellar motor protein MotD</fullName>
    </submittedName>
</protein>
<evidence type="ECO:0000256" key="4">
    <source>
        <dbReference type="ARBA" id="ARBA00022692"/>
    </source>
</evidence>
<feature type="transmembrane region" description="Helical" evidence="9">
    <location>
        <begin position="21"/>
        <end position="41"/>
    </location>
</feature>
<keyword evidence="11" id="KW-0969">Cilium</keyword>
<comment type="subcellular location">
    <subcellularLocation>
        <location evidence="1">Cell membrane</location>
        <topology evidence="1">Single-pass membrane protein</topology>
    </subcellularLocation>
</comment>
<gene>
    <name evidence="11" type="primary">motD</name>
    <name evidence="11" type="ORF">GPA25_21940</name>
</gene>
<dbReference type="PANTHER" id="PTHR30329">
    <property type="entry name" value="STATOR ELEMENT OF FLAGELLAR MOTOR COMPLEX"/>
    <property type="match status" value="1"/>
</dbReference>
<dbReference type="Gene3D" id="3.30.1330.60">
    <property type="entry name" value="OmpA-like domain"/>
    <property type="match status" value="1"/>
</dbReference>
<keyword evidence="11" id="KW-0282">Flagellum</keyword>
<evidence type="ECO:0000256" key="9">
    <source>
        <dbReference type="SAM" id="Phobius"/>
    </source>
</evidence>
<comment type="similarity">
    <text evidence="2">Belongs to the MotB family.</text>
</comment>
<keyword evidence="11" id="KW-0966">Cell projection</keyword>
<evidence type="ECO:0000256" key="1">
    <source>
        <dbReference type="ARBA" id="ARBA00004162"/>
    </source>
</evidence>
<keyword evidence="6 7" id="KW-0472">Membrane</keyword>
<dbReference type="InterPro" id="IPR025713">
    <property type="entry name" value="MotB-like_N_dom"/>
</dbReference>
<evidence type="ECO:0000256" key="2">
    <source>
        <dbReference type="ARBA" id="ARBA00008914"/>
    </source>
</evidence>
<proteinExistence type="inferred from homology"/>
<dbReference type="InterPro" id="IPR006665">
    <property type="entry name" value="OmpA-like"/>
</dbReference>
<dbReference type="Pfam" id="PF13677">
    <property type="entry name" value="MotB_plug"/>
    <property type="match status" value="1"/>
</dbReference>
<keyword evidence="4 9" id="KW-0812">Transmembrane</keyword>
<comment type="caution">
    <text evidence="11">The sequence shown here is derived from an EMBL/GenBank/DDBJ whole genome shotgun (WGS) entry which is preliminary data.</text>
</comment>
<evidence type="ECO:0000256" key="5">
    <source>
        <dbReference type="ARBA" id="ARBA00022989"/>
    </source>
</evidence>
<dbReference type="SUPFAM" id="SSF103088">
    <property type="entry name" value="OmpA-like"/>
    <property type="match status" value="1"/>
</dbReference>
<keyword evidence="5 9" id="KW-1133">Transmembrane helix</keyword>
<accession>A0ABX1QIT3</accession>
<dbReference type="CDD" id="cd07185">
    <property type="entry name" value="OmpA_C-like"/>
    <property type="match status" value="1"/>
</dbReference>
<dbReference type="RefSeq" id="WP_169262547.1">
    <property type="nucleotide sequence ID" value="NZ_WTVQ01000063.1"/>
</dbReference>
<reference evidence="11 12" key="1">
    <citation type="submission" date="2019-12" db="EMBL/GenBank/DDBJ databases">
        <title>Comparative genomics gives insights into the taxonomy of the Azoarcus-Aromatoleum group and reveals separate origins of nif in the plant-associated Azoarcus and non-plant-associated Aromatoleum sub-groups.</title>
        <authorList>
            <person name="Lafos M."/>
            <person name="Maluk M."/>
            <person name="Batista M."/>
            <person name="Junghare M."/>
            <person name="Carmona M."/>
            <person name="Faoro H."/>
            <person name="Cruz L.M."/>
            <person name="Battistoni F."/>
            <person name="De Souza E."/>
            <person name="Pedrosa F."/>
            <person name="Chen W.-M."/>
            <person name="Poole P.S."/>
            <person name="Dixon R.A."/>
            <person name="James E.K."/>
        </authorList>
    </citation>
    <scope>NUCLEOTIDE SEQUENCE [LARGE SCALE GENOMIC DNA]</scope>
    <source>
        <strain evidence="11 12">22Lin</strain>
    </source>
</reference>
<evidence type="ECO:0000256" key="7">
    <source>
        <dbReference type="PROSITE-ProRule" id="PRU00473"/>
    </source>
</evidence>